<evidence type="ECO:0000259" key="31">
    <source>
        <dbReference type="PROSITE" id="PS50222"/>
    </source>
</evidence>
<evidence type="ECO:0000256" key="9">
    <source>
        <dbReference type="ARBA" id="ARBA00022527"/>
    </source>
</evidence>
<dbReference type="OrthoDB" id="40902at2759"/>
<dbReference type="InterPro" id="IPR018247">
    <property type="entry name" value="EF_Hand_1_Ca_BS"/>
</dbReference>
<evidence type="ECO:0000256" key="23">
    <source>
        <dbReference type="ARBA" id="ARBA00023288"/>
    </source>
</evidence>
<keyword evidence="17" id="KW-0067">ATP-binding</keyword>
<dbReference type="Pfam" id="PF13499">
    <property type="entry name" value="EF-hand_7"/>
    <property type="match status" value="2"/>
</dbReference>
<evidence type="ECO:0000256" key="3">
    <source>
        <dbReference type="ARBA" id="ARBA00004342"/>
    </source>
</evidence>
<keyword evidence="19" id="KW-1043">Host membrane</keyword>
<keyword evidence="16" id="KW-0106">Calcium</keyword>
<comment type="caution">
    <text evidence="32">The sequence shown here is derived from an EMBL/GenBank/DDBJ whole genome shotgun (WGS) entry which is preliminary data.</text>
</comment>
<keyword evidence="33" id="KW-1185">Reference proteome</keyword>
<dbReference type="GO" id="GO:0005524">
    <property type="term" value="F:ATP binding"/>
    <property type="evidence" value="ECO:0007669"/>
    <property type="project" value="UniProtKB-KW"/>
</dbReference>
<evidence type="ECO:0000256" key="27">
    <source>
        <dbReference type="ARBA" id="ARBA00056933"/>
    </source>
</evidence>
<evidence type="ECO:0000256" key="12">
    <source>
        <dbReference type="ARBA" id="ARBA00022723"/>
    </source>
</evidence>
<keyword evidence="10" id="KW-0808">Transferase</keyword>
<evidence type="ECO:0000256" key="11">
    <source>
        <dbReference type="ARBA" id="ARBA00022707"/>
    </source>
</evidence>
<feature type="domain" description="EF-hand" evidence="31">
    <location>
        <begin position="407"/>
        <end position="442"/>
    </location>
</feature>
<evidence type="ECO:0000256" key="28">
    <source>
        <dbReference type="ARBA" id="ARBA00060437"/>
    </source>
</evidence>
<evidence type="ECO:0000256" key="26">
    <source>
        <dbReference type="ARBA" id="ARBA00048679"/>
    </source>
</evidence>
<keyword evidence="18" id="KW-0282">Flagellum</keyword>
<evidence type="ECO:0000256" key="22">
    <source>
        <dbReference type="ARBA" id="ARBA00023273"/>
    </source>
</evidence>
<evidence type="ECO:0000256" key="16">
    <source>
        <dbReference type="ARBA" id="ARBA00022837"/>
    </source>
</evidence>
<dbReference type="InterPro" id="IPR011992">
    <property type="entry name" value="EF-hand-dom_pair"/>
</dbReference>
<evidence type="ECO:0000256" key="18">
    <source>
        <dbReference type="ARBA" id="ARBA00022846"/>
    </source>
</evidence>
<evidence type="ECO:0000256" key="29">
    <source>
        <dbReference type="ARBA" id="ARBA00068067"/>
    </source>
</evidence>
<evidence type="ECO:0000256" key="24">
    <source>
        <dbReference type="ARBA" id="ARBA00024334"/>
    </source>
</evidence>
<evidence type="ECO:0000256" key="10">
    <source>
        <dbReference type="ARBA" id="ARBA00022679"/>
    </source>
</evidence>
<dbReference type="GO" id="GO:0005886">
    <property type="term" value="C:plasma membrane"/>
    <property type="evidence" value="ECO:0007669"/>
    <property type="project" value="UniProtKB-SubCell"/>
</dbReference>
<dbReference type="EC" id="2.7.11.1" evidence="6"/>
<evidence type="ECO:0000256" key="25">
    <source>
        <dbReference type="ARBA" id="ARBA00047899"/>
    </source>
</evidence>
<comment type="cofactor">
    <cofactor evidence="1">
        <name>Mg(2+)</name>
        <dbReference type="ChEBI" id="CHEBI:18420"/>
    </cofactor>
</comment>
<dbReference type="PROSITE" id="PS00018">
    <property type="entry name" value="EF_HAND_1"/>
    <property type="match status" value="4"/>
</dbReference>
<accession>A0A1R2CUP4</accession>
<evidence type="ECO:0000256" key="14">
    <source>
        <dbReference type="ARBA" id="ARBA00022741"/>
    </source>
</evidence>
<sequence>MGGCVTKSERPTKEKFTIDPSNYVKVKSTDMRETYEVLEKIAEGGFGSVHLCKNKKNKAIRAVKFIKIKDNRASIESLLKEVSILKEMDHANIIKIYEVFRDNLHLKIVTEYCRGGELFDRIVKTKGFSENQAAKYMQQIVSAVVYLHSKNIVHRDLKPENLLFESEESNSALKLIDFGTCKHFSRASKLLERVGSPYYIAPEVISGNYNEKCDVWSLGVILYVLLSGVPPFHGKSDNEILTNILVKEVKFDGKIWKSISPEAISLIRAMLTKDVPTRITAQEVYTSEWMQERTKSNTPDIAIANASLQNLQKFTTTSKLHRATLSYIVNQVMSIDEFSELRTAFAAMDKNGDGMLSVEELKEGLAKFTGENSENIEALLKKVDEDGNGCINYSEFLNAAVNWDKELSSERLAAAFKDFDKDGNGTISVSELIEALGGKKGQEHMFIEMIREADVNGDGQIDLEEFISFMEQVKVSNRM</sequence>
<keyword evidence="13" id="KW-0677">Repeat</keyword>
<comment type="subcellular location">
    <subcellularLocation>
        <location evidence="3">Cell membrane</location>
        <topology evidence="3">Lipid-anchor</topology>
        <orientation evidence="3">Cytoplasmic side</orientation>
    </subcellularLocation>
    <subcellularLocation>
        <location evidence="2">Cell projection</location>
        <location evidence="2">Cilium</location>
        <location evidence="2">Flagellum</location>
    </subcellularLocation>
    <subcellularLocation>
        <location evidence="4">Host cell membrane</location>
        <topology evidence="4">Lipid-anchor</topology>
    </subcellularLocation>
    <subcellularLocation>
        <location evidence="28">Parasitophorous vacuole membrane</location>
        <topology evidence="28">Lipid-anchor</topology>
    </subcellularLocation>
</comment>
<dbReference type="GO" id="GO:0020002">
    <property type="term" value="C:host cell plasma membrane"/>
    <property type="evidence" value="ECO:0007669"/>
    <property type="project" value="UniProtKB-SubCell"/>
</dbReference>
<evidence type="ECO:0000256" key="17">
    <source>
        <dbReference type="ARBA" id="ARBA00022840"/>
    </source>
</evidence>
<evidence type="ECO:0000313" key="32">
    <source>
        <dbReference type="EMBL" id="OMJ92690.1"/>
    </source>
</evidence>
<keyword evidence="12" id="KW-0479">Metal-binding</keyword>
<protein>
    <recommendedName>
        <fullName evidence="29">Calcium-dependent protein kinase 1</fullName>
        <ecNumber evidence="6">2.7.11.1</ecNumber>
    </recommendedName>
</protein>
<dbReference type="InterPro" id="IPR002048">
    <property type="entry name" value="EF_hand_dom"/>
</dbReference>
<dbReference type="PROSITE" id="PS00108">
    <property type="entry name" value="PROTEIN_KINASE_ST"/>
    <property type="match status" value="1"/>
</dbReference>
<keyword evidence="15" id="KW-0418">Kinase</keyword>
<organism evidence="32 33">
    <name type="scientific">Stentor coeruleus</name>
    <dbReference type="NCBI Taxonomy" id="5963"/>
    <lineage>
        <taxon>Eukaryota</taxon>
        <taxon>Sar</taxon>
        <taxon>Alveolata</taxon>
        <taxon>Ciliophora</taxon>
        <taxon>Postciliodesmatophora</taxon>
        <taxon>Heterotrichea</taxon>
        <taxon>Heterotrichida</taxon>
        <taxon>Stentoridae</taxon>
        <taxon>Stentor</taxon>
    </lineage>
</organism>
<dbReference type="SMART" id="SM00220">
    <property type="entry name" value="S_TKc"/>
    <property type="match status" value="1"/>
</dbReference>
<keyword evidence="21" id="KW-0564">Palmitate</keyword>
<keyword evidence="14" id="KW-0547">Nucleotide-binding</keyword>
<evidence type="ECO:0000256" key="15">
    <source>
        <dbReference type="ARBA" id="ARBA00022777"/>
    </source>
</evidence>
<comment type="similarity">
    <text evidence="24">Belongs to the protein kinase superfamily. Ser/Thr protein kinase family. CDPK subfamily.</text>
</comment>
<evidence type="ECO:0000256" key="7">
    <source>
        <dbReference type="ARBA" id="ARBA00022475"/>
    </source>
</evidence>
<dbReference type="Gene3D" id="1.10.238.10">
    <property type="entry name" value="EF-hand"/>
    <property type="match status" value="2"/>
</dbReference>
<dbReference type="Proteomes" id="UP000187209">
    <property type="component" value="Unassembled WGS sequence"/>
</dbReference>
<evidence type="ECO:0000256" key="1">
    <source>
        <dbReference type="ARBA" id="ARBA00001946"/>
    </source>
</evidence>
<dbReference type="GO" id="GO:0004674">
    <property type="term" value="F:protein serine/threonine kinase activity"/>
    <property type="evidence" value="ECO:0007669"/>
    <property type="project" value="UniProtKB-KW"/>
</dbReference>
<feature type="domain" description="EF-hand" evidence="31">
    <location>
        <begin position="443"/>
        <end position="476"/>
    </location>
</feature>
<evidence type="ECO:0000256" key="2">
    <source>
        <dbReference type="ARBA" id="ARBA00004230"/>
    </source>
</evidence>
<feature type="domain" description="Protein kinase" evidence="30">
    <location>
        <begin position="35"/>
        <end position="290"/>
    </location>
</feature>
<keyword evidence="22" id="KW-0966">Cell projection</keyword>
<dbReference type="Pfam" id="PF00069">
    <property type="entry name" value="Pkinase"/>
    <property type="match status" value="1"/>
</dbReference>
<dbReference type="Gene3D" id="1.10.510.10">
    <property type="entry name" value="Transferase(Phosphotransferase) domain 1"/>
    <property type="match status" value="1"/>
</dbReference>
<name>A0A1R2CUP4_9CILI</name>
<dbReference type="PROSITE" id="PS50222">
    <property type="entry name" value="EF_HAND_2"/>
    <property type="match status" value="4"/>
</dbReference>
<proteinExistence type="inferred from homology"/>
<keyword evidence="23" id="KW-0449">Lipoprotein</keyword>
<dbReference type="EMBL" id="MPUH01000057">
    <property type="protein sequence ID" value="OMJ92690.1"/>
    <property type="molecule type" value="Genomic_DNA"/>
</dbReference>
<comment type="catalytic activity">
    <reaction evidence="26">
        <text>L-seryl-[protein] + ATP = O-phospho-L-seryl-[protein] + ADP + H(+)</text>
        <dbReference type="Rhea" id="RHEA:17989"/>
        <dbReference type="Rhea" id="RHEA-COMP:9863"/>
        <dbReference type="Rhea" id="RHEA-COMP:11604"/>
        <dbReference type="ChEBI" id="CHEBI:15378"/>
        <dbReference type="ChEBI" id="CHEBI:29999"/>
        <dbReference type="ChEBI" id="CHEBI:30616"/>
        <dbReference type="ChEBI" id="CHEBI:83421"/>
        <dbReference type="ChEBI" id="CHEBI:456216"/>
        <dbReference type="EC" id="2.7.11.1"/>
    </reaction>
</comment>
<evidence type="ECO:0000256" key="13">
    <source>
        <dbReference type="ARBA" id="ARBA00022737"/>
    </source>
</evidence>
<dbReference type="InterPro" id="IPR011009">
    <property type="entry name" value="Kinase-like_dom_sf"/>
</dbReference>
<dbReference type="GO" id="GO:0031514">
    <property type="term" value="C:motile cilium"/>
    <property type="evidence" value="ECO:0007669"/>
    <property type="project" value="UniProtKB-SubCell"/>
</dbReference>
<dbReference type="FunFam" id="1.10.238.10:FF:000003">
    <property type="entry name" value="Calmodulin A"/>
    <property type="match status" value="1"/>
</dbReference>
<dbReference type="PANTHER" id="PTHR24349">
    <property type="entry name" value="SERINE/THREONINE-PROTEIN KINASE"/>
    <property type="match status" value="1"/>
</dbReference>
<dbReference type="Gene3D" id="3.30.200.20">
    <property type="entry name" value="Phosphorylase Kinase, domain 1"/>
    <property type="match status" value="1"/>
</dbReference>
<evidence type="ECO:0000256" key="20">
    <source>
        <dbReference type="ARBA" id="ARBA00023069"/>
    </source>
</evidence>
<comment type="function">
    <text evidence="27">Calcium-dependent protein kinase which acts as a sensor and effector of intracellular Ca(2+) levels probably in part downstream of cGMP-activated PKG kinase. During the liver stage, involved in sporozoite motility and thus in sporozoite invasion of host hepatocytes, probably together with CDPK4 and CDPK5. In the mosquito midgut and during the last stage of male gamete exflagellation, may play a role in the rupture of the host erythrocyte membrane. In the mosquito midgut, required for the differentiation of the zygote into the ookinete by promoting the translational activation of a subset of repressed mRNAs; these mRNAs are kept repressed in the zygote by the DOZI- or CITH-containing mRNP complexes. Dispensable during the asexual blood stage.</text>
</comment>
<dbReference type="InterPro" id="IPR050205">
    <property type="entry name" value="CDPK_Ser/Thr_kinases"/>
</dbReference>
<feature type="domain" description="EF-hand" evidence="31">
    <location>
        <begin position="336"/>
        <end position="371"/>
    </location>
</feature>
<gene>
    <name evidence="32" type="ORF">SteCoe_4572</name>
</gene>
<evidence type="ECO:0000256" key="19">
    <source>
        <dbReference type="ARBA" id="ARBA00022870"/>
    </source>
</evidence>
<keyword evidence="20" id="KW-0969">Cilium</keyword>
<comment type="catalytic activity">
    <reaction evidence="25">
        <text>L-threonyl-[protein] + ATP = O-phospho-L-threonyl-[protein] + ADP + H(+)</text>
        <dbReference type="Rhea" id="RHEA:46608"/>
        <dbReference type="Rhea" id="RHEA-COMP:11060"/>
        <dbReference type="Rhea" id="RHEA-COMP:11605"/>
        <dbReference type="ChEBI" id="CHEBI:15378"/>
        <dbReference type="ChEBI" id="CHEBI:30013"/>
        <dbReference type="ChEBI" id="CHEBI:30616"/>
        <dbReference type="ChEBI" id="CHEBI:61977"/>
        <dbReference type="ChEBI" id="CHEBI:456216"/>
        <dbReference type="EC" id="2.7.11.1"/>
    </reaction>
</comment>
<evidence type="ECO:0000256" key="21">
    <source>
        <dbReference type="ARBA" id="ARBA00023139"/>
    </source>
</evidence>
<keyword evidence="8" id="KW-1032">Host cell membrane</keyword>
<dbReference type="InterPro" id="IPR000719">
    <property type="entry name" value="Prot_kinase_dom"/>
</dbReference>
<evidence type="ECO:0000259" key="30">
    <source>
        <dbReference type="PROSITE" id="PS50011"/>
    </source>
</evidence>
<comment type="subunit">
    <text evidence="5">Monomer.</text>
</comment>
<dbReference type="SMART" id="SM00054">
    <property type="entry name" value="EFh"/>
    <property type="match status" value="4"/>
</dbReference>
<dbReference type="GO" id="GO:0020005">
    <property type="term" value="C:symbiont-containing vacuole membrane"/>
    <property type="evidence" value="ECO:0007669"/>
    <property type="project" value="UniProtKB-SubCell"/>
</dbReference>
<dbReference type="PROSITE" id="PS50011">
    <property type="entry name" value="PROTEIN_KINASE_DOM"/>
    <property type="match status" value="1"/>
</dbReference>
<feature type="domain" description="EF-hand" evidence="31">
    <location>
        <begin position="374"/>
        <end position="406"/>
    </location>
</feature>
<evidence type="ECO:0000256" key="6">
    <source>
        <dbReference type="ARBA" id="ARBA00012513"/>
    </source>
</evidence>
<dbReference type="AlphaFoldDB" id="A0A1R2CUP4"/>
<keyword evidence="9" id="KW-0723">Serine/threonine-protein kinase</keyword>
<keyword evidence="7" id="KW-1003">Cell membrane</keyword>
<evidence type="ECO:0000256" key="4">
    <source>
        <dbReference type="ARBA" id="ARBA00004425"/>
    </source>
</evidence>
<keyword evidence="11" id="KW-0519">Myristate</keyword>
<evidence type="ECO:0000313" key="33">
    <source>
        <dbReference type="Proteomes" id="UP000187209"/>
    </source>
</evidence>
<dbReference type="InterPro" id="IPR008271">
    <property type="entry name" value="Ser/Thr_kinase_AS"/>
</dbReference>
<dbReference type="CDD" id="cd05117">
    <property type="entry name" value="STKc_CAMK"/>
    <property type="match status" value="1"/>
</dbReference>
<dbReference type="SUPFAM" id="SSF56112">
    <property type="entry name" value="Protein kinase-like (PK-like)"/>
    <property type="match status" value="1"/>
</dbReference>
<keyword evidence="19" id="KW-0472">Membrane</keyword>
<dbReference type="FunFam" id="1.10.510.10:FF:000398">
    <property type="entry name" value="Calcium-dependent protein kinase 1"/>
    <property type="match status" value="1"/>
</dbReference>
<dbReference type="SUPFAM" id="SSF47473">
    <property type="entry name" value="EF-hand"/>
    <property type="match status" value="1"/>
</dbReference>
<evidence type="ECO:0000256" key="8">
    <source>
        <dbReference type="ARBA" id="ARBA00022511"/>
    </source>
</evidence>
<dbReference type="GO" id="GO:0005509">
    <property type="term" value="F:calcium ion binding"/>
    <property type="evidence" value="ECO:0007669"/>
    <property type="project" value="InterPro"/>
</dbReference>
<reference evidence="32 33" key="1">
    <citation type="submission" date="2016-11" db="EMBL/GenBank/DDBJ databases">
        <title>The macronuclear genome of Stentor coeruleus: a giant cell with tiny introns.</title>
        <authorList>
            <person name="Slabodnick M."/>
            <person name="Ruby J.G."/>
            <person name="Reiff S.B."/>
            <person name="Swart E.C."/>
            <person name="Gosai S."/>
            <person name="Prabakaran S."/>
            <person name="Witkowska E."/>
            <person name="Larue G.E."/>
            <person name="Fisher S."/>
            <person name="Freeman R.M."/>
            <person name="Gunawardena J."/>
            <person name="Chu W."/>
            <person name="Stover N.A."/>
            <person name="Gregory B.D."/>
            <person name="Nowacki M."/>
            <person name="Derisi J."/>
            <person name="Roy S.W."/>
            <person name="Marshall W.F."/>
            <person name="Sood P."/>
        </authorList>
    </citation>
    <scope>NUCLEOTIDE SEQUENCE [LARGE SCALE GENOMIC DNA]</scope>
    <source>
        <strain evidence="32">WM001</strain>
    </source>
</reference>
<evidence type="ECO:0000256" key="5">
    <source>
        <dbReference type="ARBA" id="ARBA00011245"/>
    </source>
</evidence>
<dbReference type="FunFam" id="3.30.200.20:FF:000315">
    <property type="entry name" value="Calcium-dependent protein kinase 3"/>
    <property type="match status" value="1"/>
</dbReference>